<dbReference type="InterPro" id="IPR036986">
    <property type="entry name" value="S4_RNA-bd_sf"/>
</dbReference>
<dbReference type="CDD" id="cd00165">
    <property type="entry name" value="S4"/>
    <property type="match status" value="1"/>
</dbReference>
<dbReference type="PROSITE" id="PS01149">
    <property type="entry name" value="PSI_RSU"/>
    <property type="match status" value="1"/>
</dbReference>
<dbReference type="SUPFAM" id="SSF55174">
    <property type="entry name" value="Alpha-L RNA-binding motif"/>
    <property type="match status" value="1"/>
</dbReference>
<dbReference type="Gene3D" id="3.30.70.580">
    <property type="entry name" value="Pseudouridine synthase I, catalytic domain, N-terminal subdomain"/>
    <property type="match status" value="1"/>
</dbReference>
<proteinExistence type="inferred from homology"/>
<reference evidence="6 7" key="1">
    <citation type="submission" date="2018-08" db="EMBL/GenBank/DDBJ databases">
        <title>A genome reference for cultivated species of the human gut microbiota.</title>
        <authorList>
            <person name="Zou Y."/>
            <person name="Xue W."/>
            <person name="Luo G."/>
        </authorList>
    </citation>
    <scope>NUCLEOTIDE SEQUENCE [LARGE SCALE GENOMIC DNA]</scope>
    <source>
        <strain evidence="6 7">AF45-17</strain>
    </source>
</reference>
<keyword evidence="2 4" id="KW-0413">Isomerase</keyword>
<evidence type="ECO:0000256" key="3">
    <source>
        <dbReference type="PROSITE-ProRule" id="PRU00182"/>
    </source>
</evidence>
<dbReference type="EC" id="5.4.99.-" evidence="4"/>
<evidence type="ECO:0000256" key="1">
    <source>
        <dbReference type="ARBA" id="ARBA00008348"/>
    </source>
</evidence>
<comment type="similarity">
    <text evidence="1 4">Belongs to the pseudouridine synthase RsuA family.</text>
</comment>
<dbReference type="EMBL" id="QVEP01000003">
    <property type="protein sequence ID" value="RGB81958.1"/>
    <property type="molecule type" value="Genomic_DNA"/>
</dbReference>
<dbReference type="InterPro" id="IPR000748">
    <property type="entry name" value="PsdUridine_synth_RsuA/RluB/E/F"/>
</dbReference>
<dbReference type="InterPro" id="IPR020103">
    <property type="entry name" value="PsdUridine_synth_cat_dom_sf"/>
</dbReference>
<dbReference type="InterPro" id="IPR050343">
    <property type="entry name" value="RsuA_PseudoU_synthase"/>
</dbReference>
<protein>
    <recommendedName>
        <fullName evidence="4">Pseudouridine synthase</fullName>
        <ecNumber evidence="4">5.4.99.-</ecNumber>
    </recommendedName>
</protein>
<sequence>MSNFKKDILHENEDKSDVRLNRFLSDAGFCSRREADRLIEAGRVTVDGTKAELGTRVRPGQVVKVGSKVVRQNDRMVLIAFNKPRGIVCTTDRVREKNNIIDYIHYPERIYPIGRLDKDSEGLILLTNDGTIVNHILKASQYHEKEYNVRVNKKITDEFIQGMSKGVPILDTVTRPCTLRRIDDYTFSIILTQGLNRQIRYMCRHFDYHVTKLKRVRIMNIRLGSLPVGKWRDVTAEELEQLKRQFIANDRRNQSKRRKRI</sequence>
<dbReference type="InterPro" id="IPR006145">
    <property type="entry name" value="PsdUridine_synth_RsuA/RluA"/>
</dbReference>
<dbReference type="FunFam" id="3.30.70.1560:FF:000002">
    <property type="entry name" value="Pseudouridine synthase"/>
    <property type="match status" value="1"/>
</dbReference>
<evidence type="ECO:0000313" key="7">
    <source>
        <dbReference type="Proteomes" id="UP000260773"/>
    </source>
</evidence>
<dbReference type="CDD" id="cd02554">
    <property type="entry name" value="PseudoU_synth_RluF"/>
    <property type="match status" value="1"/>
</dbReference>
<dbReference type="InterPro" id="IPR018496">
    <property type="entry name" value="PsdUridine_synth_RsuA/RluB_CS"/>
</dbReference>
<evidence type="ECO:0000313" key="6">
    <source>
        <dbReference type="EMBL" id="RGB81958.1"/>
    </source>
</evidence>
<organism evidence="6 7">
    <name type="scientific">Coprococcus catus</name>
    <dbReference type="NCBI Taxonomy" id="116085"/>
    <lineage>
        <taxon>Bacteria</taxon>
        <taxon>Bacillati</taxon>
        <taxon>Bacillota</taxon>
        <taxon>Clostridia</taxon>
        <taxon>Lachnospirales</taxon>
        <taxon>Lachnospiraceae</taxon>
        <taxon>Coprococcus</taxon>
    </lineage>
</organism>
<dbReference type="Gene3D" id="3.30.70.1560">
    <property type="entry name" value="Alpha-L RNA-binding motif"/>
    <property type="match status" value="1"/>
</dbReference>
<keyword evidence="3" id="KW-0694">RNA-binding</keyword>
<dbReference type="GO" id="GO:0120159">
    <property type="term" value="F:rRNA pseudouridine synthase activity"/>
    <property type="evidence" value="ECO:0007669"/>
    <property type="project" value="UniProtKB-ARBA"/>
</dbReference>
<dbReference type="Gene3D" id="3.10.290.10">
    <property type="entry name" value="RNA-binding S4 domain"/>
    <property type="match status" value="1"/>
</dbReference>
<dbReference type="PROSITE" id="PS50889">
    <property type="entry name" value="S4"/>
    <property type="match status" value="1"/>
</dbReference>
<dbReference type="NCBIfam" id="TIGR00093">
    <property type="entry name" value="pseudouridine synthase"/>
    <property type="match status" value="1"/>
</dbReference>
<feature type="domain" description="RNA-binding S4" evidence="5">
    <location>
        <begin position="18"/>
        <end position="75"/>
    </location>
</feature>
<dbReference type="Proteomes" id="UP000260773">
    <property type="component" value="Unassembled WGS sequence"/>
</dbReference>
<evidence type="ECO:0000256" key="4">
    <source>
        <dbReference type="RuleBase" id="RU003887"/>
    </source>
</evidence>
<dbReference type="SMART" id="SM00363">
    <property type="entry name" value="S4"/>
    <property type="match status" value="1"/>
</dbReference>
<accession>A0A3E2TSJ1</accession>
<dbReference type="GO" id="GO:0000455">
    <property type="term" value="P:enzyme-directed rRNA pseudouridine synthesis"/>
    <property type="evidence" value="ECO:0007669"/>
    <property type="project" value="UniProtKB-ARBA"/>
</dbReference>
<dbReference type="PANTHER" id="PTHR47683">
    <property type="entry name" value="PSEUDOURIDINE SYNTHASE FAMILY PROTEIN-RELATED"/>
    <property type="match status" value="1"/>
</dbReference>
<dbReference type="InterPro" id="IPR042092">
    <property type="entry name" value="PsdUridine_s_RsuA/RluB/E/F_cat"/>
</dbReference>
<dbReference type="Pfam" id="PF01479">
    <property type="entry name" value="S4"/>
    <property type="match status" value="1"/>
</dbReference>
<comment type="caution">
    <text evidence="6">The sequence shown here is derived from an EMBL/GenBank/DDBJ whole genome shotgun (WGS) entry which is preliminary data.</text>
</comment>
<name>A0A3E2TSJ1_9FIRM</name>
<dbReference type="InterPro" id="IPR020094">
    <property type="entry name" value="TruA/RsuA/RluB/E/F_N"/>
</dbReference>
<dbReference type="Pfam" id="PF00849">
    <property type="entry name" value="PseudoU_synth_2"/>
    <property type="match status" value="1"/>
</dbReference>
<gene>
    <name evidence="6" type="ORF">DW070_02010</name>
</gene>
<dbReference type="SUPFAM" id="SSF55120">
    <property type="entry name" value="Pseudouridine synthase"/>
    <property type="match status" value="1"/>
</dbReference>
<evidence type="ECO:0000259" key="5">
    <source>
        <dbReference type="SMART" id="SM00363"/>
    </source>
</evidence>
<evidence type="ECO:0000256" key="2">
    <source>
        <dbReference type="ARBA" id="ARBA00023235"/>
    </source>
</evidence>
<dbReference type="InterPro" id="IPR002942">
    <property type="entry name" value="S4_RNA-bd"/>
</dbReference>
<dbReference type="GO" id="GO:0003723">
    <property type="term" value="F:RNA binding"/>
    <property type="evidence" value="ECO:0007669"/>
    <property type="project" value="UniProtKB-KW"/>
</dbReference>
<dbReference type="PANTHER" id="PTHR47683:SF2">
    <property type="entry name" value="RNA-BINDING S4 DOMAIN-CONTAINING PROTEIN"/>
    <property type="match status" value="1"/>
</dbReference>
<dbReference type="AlphaFoldDB" id="A0A3E2TSJ1"/>
<dbReference type="FunFam" id="3.10.290.10:FF:000003">
    <property type="entry name" value="Pseudouridine synthase"/>
    <property type="match status" value="1"/>
</dbReference>